<keyword evidence="1" id="KW-0677">Repeat</keyword>
<feature type="compositionally biased region" description="Basic residues" evidence="2">
    <location>
        <begin position="520"/>
        <end position="532"/>
    </location>
</feature>
<keyword evidence="3" id="KW-0732">Signal</keyword>
<dbReference type="Gene3D" id="2.120.10.30">
    <property type="entry name" value="TolB, C-terminal domain"/>
    <property type="match status" value="1"/>
</dbReference>
<evidence type="ECO:0000256" key="3">
    <source>
        <dbReference type="SAM" id="SignalP"/>
    </source>
</evidence>
<evidence type="ECO:0000313" key="5">
    <source>
        <dbReference type="Proteomes" id="UP000712600"/>
    </source>
</evidence>
<dbReference type="InterPro" id="IPR011042">
    <property type="entry name" value="6-blade_b-propeller_TolB-like"/>
</dbReference>
<evidence type="ECO:0000313" key="4">
    <source>
        <dbReference type="EMBL" id="KAF3514235.1"/>
    </source>
</evidence>
<protein>
    <recommendedName>
        <fullName evidence="6">NHL repeat-containing protein</fullName>
    </recommendedName>
</protein>
<feature type="region of interest" description="Disordered" evidence="2">
    <location>
        <begin position="435"/>
        <end position="578"/>
    </location>
</feature>
<dbReference type="AlphaFoldDB" id="A0A8S9PG73"/>
<evidence type="ECO:0008006" key="6">
    <source>
        <dbReference type="Google" id="ProtNLM"/>
    </source>
</evidence>
<dbReference type="SUPFAM" id="SSF101898">
    <property type="entry name" value="NHL repeat"/>
    <property type="match status" value="1"/>
</dbReference>
<name>A0A8S9PG73_BRACR</name>
<feature type="region of interest" description="Disordered" evidence="2">
    <location>
        <begin position="366"/>
        <end position="396"/>
    </location>
</feature>
<sequence>MGESQSFTWSLYTLSIVFFTLLHSFPFQAQAAPPAVGKHVGSTIQGEASKVRNLMGSVMGPTKGLAIRTVMKHLKTCPISCTLEGIYTKEMGESQSFTWSLYTLSIVFFTLLHSFPFQAQAAPPAGSLIKHMSSVLKWTTGSSSKLSSQSETANVVQFENGYLVETVVEGNEIGALPYKIRVSDDGELYAVDEVNSNIIKITPPLSHYSRGRLVAGSFQGKTGHADGKPNEARFNHPRGVTMDDKGNVYVADTLNLAIRKIGDSGVTTIAGGKSNVAGFRDGPSEDAKFSNDFDLVYVRPTCSLLVIDRGNAALRQISLAEEDCEYHSSSISSTDILLVIGAVVIGYATCLLQQGFGHSFVSKTSETSFEEEQQPGKEELSRPVLETTTTTAKEEPGWPSFGQLLIDLCKLSLEFFTSNLVPARFKTSSNLRPLKDRLKMPEDEQEPTLVQRHTAPAPISESRHAHLPKQSDTYPEHKPSKTRSSSATKDPSSKHHRSSSSKRQEYAQFYASGEVMQPPKVHKERSRRRHRDKTTTETEPKTTTASDTVKPVEYSNSSKFDHFNMRSSKYGPETPFRF</sequence>
<dbReference type="PANTHER" id="PTHR13833">
    <property type="match status" value="1"/>
</dbReference>
<proteinExistence type="predicted"/>
<dbReference type="PANTHER" id="PTHR13833:SF73">
    <property type="entry name" value="NHL DOMAIN-CONTAINING PROTEIN"/>
    <property type="match status" value="1"/>
</dbReference>
<dbReference type="EMBL" id="QGKX02001521">
    <property type="protein sequence ID" value="KAF3514235.1"/>
    <property type="molecule type" value="Genomic_DNA"/>
</dbReference>
<evidence type="ECO:0000256" key="1">
    <source>
        <dbReference type="ARBA" id="ARBA00022737"/>
    </source>
</evidence>
<evidence type="ECO:0000256" key="2">
    <source>
        <dbReference type="SAM" id="MobiDB-lite"/>
    </source>
</evidence>
<accession>A0A8S9PG73</accession>
<organism evidence="4 5">
    <name type="scientific">Brassica cretica</name>
    <name type="common">Mustard</name>
    <dbReference type="NCBI Taxonomy" id="69181"/>
    <lineage>
        <taxon>Eukaryota</taxon>
        <taxon>Viridiplantae</taxon>
        <taxon>Streptophyta</taxon>
        <taxon>Embryophyta</taxon>
        <taxon>Tracheophyta</taxon>
        <taxon>Spermatophyta</taxon>
        <taxon>Magnoliopsida</taxon>
        <taxon>eudicotyledons</taxon>
        <taxon>Gunneridae</taxon>
        <taxon>Pentapetalae</taxon>
        <taxon>rosids</taxon>
        <taxon>malvids</taxon>
        <taxon>Brassicales</taxon>
        <taxon>Brassicaceae</taxon>
        <taxon>Brassiceae</taxon>
        <taxon>Brassica</taxon>
    </lineage>
</organism>
<dbReference type="Proteomes" id="UP000712600">
    <property type="component" value="Unassembled WGS sequence"/>
</dbReference>
<reference evidence="4" key="1">
    <citation type="submission" date="2019-12" db="EMBL/GenBank/DDBJ databases">
        <title>Genome sequencing and annotation of Brassica cretica.</title>
        <authorList>
            <person name="Studholme D.J."/>
            <person name="Sarris P."/>
        </authorList>
    </citation>
    <scope>NUCLEOTIDE SEQUENCE</scope>
    <source>
        <strain evidence="4">PFS-109/04</strain>
        <tissue evidence="4">Leaf</tissue>
    </source>
</reference>
<dbReference type="Pfam" id="PF01436">
    <property type="entry name" value="NHL"/>
    <property type="match status" value="1"/>
</dbReference>
<feature type="signal peptide" evidence="3">
    <location>
        <begin position="1"/>
        <end position="31"/>
    </location>
</feature>
<gene>
    <name evidence="4" type="ORF">F2Q69_00003453</name>
</gene>
<comment type="caution">
    <text evidence="4">The sequence shown here is derived from an EMBL/GenBank/DDBJ whole genome shotgun (WGS) entry which is preliminary data.</text>
</comment>
<dbReference type="InterPro" id="IPR001258">
    <property type="entry name" value="NHL_repeat"/>
</dbReference>
<feature type="chain" id="PRO_5035836094" description="NHL repeat-containing protein" evidence="3">
    <location>
        <begin position="32"/>
        <end position="578"/>
    </location>
</feature>